<name>G8R711_OWEHD</name>
<proteinExistence type="predicted"/>
<dbReference type="Gene3D" id="3.40.630.30">
    <property type="match status" value="1"/>
</dbReference>
<dbReference type="eggNOG" id="COG0456">
    <property type="taxonomic scope" value="Bacteria"/>
</dbReference>
<evidence type="ECO:0000313" key="2">
    <source>
        <dbReference type="EMBL" id="AEV33376.1"/>
    </source>
</evidence>
<dbReference type="InterPro" id="IPR016181">
    <property type="entry name" value="Acyl_CoA_acyltransferase"/>
</dbReference>
<dbReference type="OrthoDB" id="961272at2"/>
<dbReference type="HOGENOM" id="CLU_119554_0_0_10"/>
<sequence>MIRPYLPSDKPHLIELIRLNTPPYFDKSEEALFSNYLDNEREDYFVLESSGKIIGCGGLNYEKGKTEAVLSWGMIHPSYHGLGYGTQITQHRINHLKTIRTAHTLVVRTSQHTSVFYEKMGFKVLEIKENYWAPGLHLHYMKMKL</sequence>
<evidence type="ECO:0000259" key="1">
    <source>
        <dbReference type="PROSITE" id="PS51186"/>
    </source>
</evidence>
<dbReference type="GO" id="GO:0016747">
    <property type="term" value="F:acyltransferase activity, transferring groups other than amino-acyl groups"/>
    <property type="evidence" value="ECO:0007669"/>
    <property type="project" value="InterPro"/>
</dbReference>
<dbReference type="RefSeq" id="WP_014202725.1">
    <property type="nucleotide sequence ID" value="NC_016599.1"/>
</dbReference>
<dbReference type="EMBL" id="CP003156">
    <property type="protein sequence ID" value="AEV33376.1"/>
    <property type="molecule type" value="Genomic_DNA"/>
</dbReference>
<organism evidence="2 3">
    <name type="scientific">Owenweeksia hongkongensis (strain DSM 17368 / CIP 108786 / JCM 12287 / NRRL B-23963 / UST20020801)</name>
    <dbReference type="NCBI Taxonomy" id="926562"/>
    <lineage>
        <taxon>Bacteria</taxon>
        <taxon>Pseudomonadati</taxon>
        <taxon>Bacteroidota</taxon>
        <taxon>Flavobacteriia</taxon>
        <taxon>Flavobacteriales</taxon>
        <taxon>Owenweeksiaceae</taxon>
        <taxon>Owenweeksia</taxon>
    </lineage>
</organism>
<dbReference type="AlphaFoldDB" id="G8R711"/>
<gene>
    <name evidence="2" type="ordered locus">Oweho_2406</name>
</gene>
<dbReference type="InterPro" id="IPR000182">
    <property type="entry name" value="GNAT_dom"/>
</dbReference>
<reference evidence="2 3" key="1">
    <citation type="journal article" date="2012" name="Stand. Genomic Sci.">
        <title>Genome sequence of the orange-pigmented seawater bacterium Owenweeksia hongkongensis type strain (UST20020801(T)).</title>
        <authorList>
            <person name="Riedel T."/>
            <person name="Held B."/>
            <person name="Nolan M."/>
            <person name="Lucas S."/>
            <person name="Lapidus A."/>
            <person name="Tice H."/>
            <person name="Del Rio T.G."/>
            <person name="Cheng J.F."/>
            <person name="Han C."/>
            <person name="Tapia R."/>
            <person name="Goodwin L.A."/>
            <person name="Pitluck S."/>
            <person name="Liolios K."/>
            <person name="Mavromatis K."/>
            <person name="Pagani I."/>
            <person name="Ivanova N."/>
            <person name="Mikhailova N."/>
            <person name="Pati A."/>
            <person name="Chen A."/>
            <person name="Palaniappan K."/>
            <person name="Rohde M."/>
            <person name="Tindall B.J."/>
            <person name="Detter J.C."/>
            <person name="Goker M."/>
            <person name="Woyke T."/>
            <person name="Bristow J."/>
            <person name="Eisen J.A."/>
            <person name="Markowitz V."/>
            <person name="Hugenholtz P."/>
            <person name="Klenk H.P."/>
            <person name="Kyrpides N.C."/>
        </authorList>
    </citation>
    <scope>NUCLEOTIDE SEQUENCE</scope>
    <source>
        <strain evidence="3">DSM 17368 / JCM 12287 / NRRL B-23963</strain>
    </source>
</reference>
<dbReference type="SUPFAM" id="SSF55729">
    <property type="entry name" value="Acyl-CoA N-acyltransferases (Nat)"/>
    <property type="match status" value="1"/>
</dbReference>
<protein>
    <submittedName>
        <fullName evidence="2">Acetyltransferase, N-acetylglutamate synthase</fullName>
    </submittedName>
</protein>
<dbReference type="STRING" id="926562.Oweho_2406"/>
<accession>G8R711</accession>
<keyword evidence="2" id="KW-0808">Transferase</keyword>
<dbReference type="PROSITE" id="PS51186">
    <property type="entry name" value="GNAT"/>
    <property type="match status" value="1"/>
</dbReference>
<dbReference type="KEGG" id="oho:Oweho_2406"/>
<keyword evidence="3" id="KW-1185">Reference proteome</keyword>
<dbReference type="Proteomes" id="UP000005631">
    <property type="component" value="Chromosome"/>
</dbReference>
<evidence type="ECO:0000313" key="3">
    <source>
        <dbReference type="Proteomes" id="UP000005631"/>
    </source>
</evidence>
<dbReference type="CDD" id="cd04301">
    <property type="entry name" value="NAT_SF"/>
    <property type="match status" value="1"/>
</dbReference>
<feature type="domain" description="N-acetyltransferase" evidence="1">
    <location>
        <begin position="1"/>
        <end position="145"/>
    </location>
</feature>
<dbReference type="Pfam" id="PF13673">
    <property type="entry name" value="Acetyltransf_10"/>
    <property type="match status" value="1"/>
</dbReference>